<organism evidence="1 2">
    <name type="scientific">Actinoalloteichus caeruleus DSM 43889</name>
    <dbReference type="NCBI Taxonomy" id="1120930"/>
    <lineage>
        <taxon>Bacteria</taxon>
        <taxon>Bacillati</taxon>
        <taxon>Actinomycetota</taxon>
        <taxon>Actinomycetes</taxon>
        <taxon>Pseudonocardiales</taxon>
        <taxon>Pseudonocardiaceae</taxon>
        <taxon>Actinoalloteichus</taxon>
        <taxon>Actinoalloteichus cyanogriseus</taxon>
    </lineage>
</organism>
<sequence length="152" mass="16659">MRAAEPPSSTSGTRLSATVVTVRAMAEVTIVDESTGGAAPSTWTLEFLEERITVRELIRRRVYQEVGEYHASGGEFRGLVRPTARERALNGSPVGHGRVDWEEQADLAEKAFTRNGLVILVGDRQLVELDEEVDLTVHTEVTFLRLVALVGG</sequence>
<dbReference type="Proteomes" id="UP000791080">
    <property type="component" value="Unassembled WGS sequence"/>
</dbReference>
<comment type="caution">
    <text evidence="1">The sequence shown here is derived from an EMBL/GenBank/DDBJ whole genome shotgun (WGS) entry which is preliminary data.</text>
</comment>
<keyword evidence="2" id="KW-1185">Reference proteome</keyword>
<accession>A0ABT1JFE3</accession>
<gene>
    <name evidence="1" type="ORF">G443_001482</name>
</gene>
<dbReference type="EMBL" id="AUBJ02000001">
    <property type="protein sequence ID" value="MCP2331212.1"/>
    <property type="molecule type" value="Genomic_DNA"/>
</dbReference>
<evidence type="ECO:0000313" key="1">
    <source>
        <dbReference type="EMBL" id="MCP2331212.1"/>
    </source>
</evidence>
<proteinExistence type="predicted"/>
<evidence type="ECO:0000313" key="2">
    <source>
        <dbReference type="Proteomes" id="UP000791080"/>
    </source>
</evidence>
<reference evidence="1 2" key="2">
    <citation type="submission" date="2022-06" db="EMBL/GenBank/DDBJ databases">
        <title>Genomic Encyclopedia of Type Strains, Phase I: the one thousand microbial genomes (KMG-I) project.</title>
        <authorList>
            <person name="Kyrpides N."/>
        </authorList>
    </citation>
    <scope>NUCLEOTIDE SEQUENCE [LARGE SCALE GENOMIC DNA]</scope>
    <source>
        <strain evidence="1 2">DSM 43889</strain>
    </source>
</reference>
<protein>
    <submittedName>
        <fullName evidence="1">Uncharacterized protein</fullName>
    </submittedName>
</protein>
<reference evidence="1 2" key="1">
    <citation type="submission" date="2013-07" db="EMBL/GenBank/DDBJ databases">
        <authorList>
            <consortium name="DOE Joint Genome Institute"/>
            <person name="Reeve W."/>
            <person name="Huntemann M."/>
            <person name="Han J."/>
            <person name="Chen A."/>
            <person name="Kyrpides N."/>
            <person name="Mavromatis K."/>
            <person name="Markowitz V."/>
            <person name="Palaniappan K."/>
            <person name="Ivanova N."/>
            <person name="Schaumberg A."/>
            <person name="Pati A."/>
            <person name="Liolios K."/>
            <person name="Nordberg H.P."/>
            <person name="Cantor M.N."/>
            <person name="Hua S.X."/>
            <person name="Woyke T."/>
        </authorList>
    </citation>
    <scope>NUCLEOTIDE SEQUENCE [LARGE SCALE GENOMIC DNA]</scope>
    <source>
        <strain evidence="1 2">DSM 43889</strain>
    </source>
</reference>
<name>A0ABT1JFE3_ACTCY</name>